<dbReference type="EMBL" id="LECT01000044">
    <property type="protein sequence ID" value="KLU02261.1"/>
    <property type="molecule type" value="Genomic_DNA"/>
</dbReference>
<organism evidence="2 3">
    <name type="scientific">Rhodopirellula islandica</name>
    <dbReference type="NCBI Taxonomy" id="595434"/>
    <lineage>
        <taxon>Bacteria</taxon>
        <taxon>Pseudomonadati</taxon>
        <taxon>Planctomycetota</taxon>
        <taxon>Planctomycetia</taxon>
        <taxon>Pirellulales</taxon>
        <taxon>Pirellulaceae</taxon>
        <taxon>Rhodopirellula</taxon>
    </lineage>
</organism>
<sequence length="48" mass="5414">MLEARPRGTGTRHPAKSVDTARSTQHPKRDELHAVDPVFPFFKPQTTT</sequence>
<dbReference type="PATRIC" id="fig|595434.4.peg.5062"/>
<dbReference type="AlphaFoldDB" id="A0A0J1B703"/>
<accession>A0A0J1B703</accession>
<dbReference type="Proteomes" id="UP000036367">
    <property type="component" value="Unassembled WGS sequence"/>
</dbReference>
<evidence type="ECO:0000313" key="2">
    <source>
        <dbReference type="EMBL" id="KLU02261.1"/>
    </source>
</evidence>
<comment type="caution">
    <text evidence="2">The sequence shown here is derived from an EMBL/GenBank/DDBJ whole genome shotgun (WGS) entry which is preliminary data.</text>
</comment>
<proteinExistence type="predicted"/>
<gene>
    <name evidence="2" type="ORF">RISK_005327</name>
</gene>
<keyword evidence="3" id="KW-1185">Reference proteome</keyword>
<evidence type="ECO:0000256" key="1">
    <source>
        <dbReference type="SAM" id="MobiDB-lite"/>
    </source>
</evidence>
<reference evidence="2" key="1">
    <citation type="submission" date="2015-05" db="EMBL/GenBank/DDBJ databases">
        <title>Permanent draft genome of Rhodopirellula islandicus K833.</title>
        <authorList>
            <person name="Kizina J."/>
            <person name="Richter M."/>
            <person name="Glockner F.O."/>
            <person name="Harder J."/>
        </authorList>
    </citation>
    <scope>NUCLEOTIDE SEQUENCE [LARGE SCALE GENOMIC DNA]</scope>
    <source>
        <strain evidence="2">K833</strain>
    </source>
</reference>
<feature type="region of interest" description="Disordered" evidence="1">
    <location>
        <begin position="1"/>
        <end position="36"/>
    </location>
</feature>
<protein>
    <submittedName>
        <fullName evidence="2">Uncharacterized protein</fullName>
    </submittedName>
</protein>
<name>A0A0J1B703_RHOIS</name>
<evidence type="ECO:0000313" key="3">
    <source>
        <dbReference type="Proteomes" id="UP000036367"/>
    </source>
</evidence>